<comment type="caution">
    <text evidence="4">The sequence shown here is derived from an EMBL/GenBank/DDBJ whole genome shotgun (WGS) entry which is preliminary data.</text>
</comment>
<accession>A0A2H0UVJ0</accession>
<dbReference type="EMBL" id="PFAV01000073">
    <property type="protein sequence ID" value="PIR90827.1"/>
    <property type="molecule type" value="Genomic_DNA"/>
</dbReference>
<keyword evidence="1 2" id="KW-0597">Phosphoprotein</keyword>
<feature type="modified residue" description="4-aspartylphosphate" evidence="2">
    <location>
        <position position="52"/>
    </location>
</feature>
<name>A0A2H0UVJ0_9BACT</name>
<evidence type="ECO:0000256" key="1">
    <source>
        <dbReference type="ARBA" id="ARBA00022553"/>
    </source>
</evidence>
<evidence type="ECO:0000313" key="5">
    <source>
        <dbReference type="Proteomes" id="UP000228906"/>
    </source>
</evidence>
<evidence type="ECO:0000313" key="4">
    <source>
        <dbReference type="EMBL" id="PIR90827.1"/>
    </source>
</evidence>
<dbReference type="CDD" id="cd00156">
    <property type="entry name" value="REC"/>
    <property type="match status" value="1"/>
</dbReference>
<dbReference type="Pfam" id="PF00072">
    <property type="entry name" value="Response_reg"/>
    <property type="match status" value="1"/>
</dbReference>
<dbReference type="InterPro" id="IPR050595">
    <property type="entry name" value="Bact_response_regulator"/>
</dbReference>
<dbReference type="Proteomes" id="UP000228906">
    <property type="component" value="Unassembled WGS sequence"/>
</dbReference>
<sequence>MSKIFIIEDEPLLREMYCQVFAEHGFEVISAESAEEGLIMIEQEVPDLILLDILLPNASGLEMLEQLRHIPSNIAKTKVVAFSNYDNKIAREKAKTLGVLDYLIKTEFSPQEIVERIMTYLS</sequence>
<dbReference type="GO" id="GO:0000160">
    <property type="term" value="P:phosphorelay signal transduction system"/>
    <property type="evidence" value="ECO:0007669"/>
    <property type="project" value="InterPro"/>
</dbReference>
<dbReference type="PANTHER" id="PTHR44591:SF3">
    <property type="entry name" value="RESPONSE REGULATORY DOMAIN-CONTAINING PROTEIN"/>
    <property type="match status" value="1"/>
</dbReference>
<evidence type="ECO:0000256" key="2">
    <source>
        <dbReference type="PROSITE-ProRule" id="PRU00169"/>
    </source>
</evidence>
<organism evidence="4 5">
    <name type="scientific">bacterium (Candidatus Gribaldobacteria) CG10_big_fil_rev_8_21_14_0_10_41_12</name>
    <dbReference type="NCBI Taxonomy" id="2014277"/>
    <lineage>
        <taxon>Bacteria</taxon>
        <taxon>Candidatus Gribaldobacteria</taxon>
    </lineage>
</organism>
<dbReference type="PANTHER" id="PTHR44591">
    <property type="entry name" value="STRESS RESPONSE REGULATOR PROTEIN 1"/>
    <property type="match status" value="1"/>
</dbReference>
<feature type="domain" description="Response regulatory" evidence="3">
    <location>
        <begin position="3"/>
        <end position="121"/>
    </location>
</feature>
<evidence type="ECO:0000259" key="3">
    <source>
        <dbReference type="PROSITE" id="PS50110"/>
    </source>
</evidence>
<gene>
    <name evidence="4" type="ORF">COU03_03905</name>
</gene>
<dbReference type="Gene3D" id="3.40.50.2300">
    <property type="match status" value="1"/>
</dbReference>
<dbReference type="InterPro" id="IPR001789">
    <property type="entry name" value="Sig_transdc_resp-reg_receiver"/>
</dbReference>
<dbReference type="AlphaFoldDB" id="A0A2H0UVJ0"/>
<protein>
    <submittedName>
        <fullName evidence="4">Response regulator</fullName>
    </submittedName>
</protein>
<proteinExistence type="predicted"/>
<dbReference type="SUPFAM" id="SSF52172">
    <property type="entry name" value="CheY-like"/>
    <property type="match status" value="1"/>
</dbReference>
<dbReference type="SMART" id="SM00448">
    <property type="entry name" value="REC"/>
    <property type="match status" value="1"/>
</dbReference>
<dbReference type="InterPro" id="IPR011006">
    <property type="entry name" value="CheY-like_superfamily"/>
</dbReference>
<reference evidence="5" key="1">
    <citation type="submission" date="2017-09" db="EMBL/GenBank/DDBJ databases">
        <title>Depth-based differentiation of microbial function through sediment-hosted aquifers and enrichment of novel symbionts in the deep terrestrial subsurface.</title>
        <authorList>
            <person name="Probst A.J."/>
            <person name="Ladd B."/>
            <person name="Jarett J.K."/>
            <person name="Geller-Mcgrath D.E."/>
            <person name="Sieber C.M.K."/>
            <person name="Emerson J.B."/>
            <person name="Anantharaman K."/>
            <person name="Thomas B.C."/>
            <person name="Malmstrom R."/>
            <person name="Stieglmeier M."/>
            <person name="Klingl A."/>
            <person name="Woyke T."/>
            <person name="Ryan C.M."/>
            <person name="Banfield J.F."/>
        </authorList>
    </citation>
    <scope>NUCLEOTIDE SEQUENCE [LARGE SCALE GENOMIC DNA]</scope>
</reference>
<dbReference type="PROSITE" id="PS50110">
    <property type="entry name" value="RESPONSE_REGULATORY"/>
    <property type="match status" value="1"/>
</dbReference>